<dbReference type="AlphaFoldDB" id="A0A813R6X5"/>
<dbReference type="PROSITE" id="PS50102">
    <property type="entry name" value="RRM"/>
    <property type="match status" value="4"/>
</dbReference>
<evidence type="ECO:0000256" key="1">
    <source>
        <dbReference type="ARBA" id="ARBA00022737"/>
    </source>
</evidence>
<gene>
    <name evidence="6" type="ORF">GPM918_LOCUS2237</name>
    <name evidence="7" type="ORF">SRO942_LOCUS2237</name>
</gene>
<feature type="domain" description="RRM" evidence="5">
    <location>
        <begin position="128"/>
        <end position="204"/>
    </location>
</feature>
<dbReference type="GO" id="GO:0003729">
    <property type="term" value="F:mRNA binding"/>
    <property type="evidence" value="ECO:0007669"/>
    <property type="project" value="TreeGrafter"/>
</dbReference>
<organism evidence="6 8">
    <name type="scientific">Didymodactylos carnosus</name>
    <dbReference type="NCBI Taxonomy" id="1234261"/>
    <lineage>
        <taxon>Eukaryota</taxon>
        <taxon>Metazoa</taxon>
        <taxon>Spiralia</taxon>
        <taxon>Gnathifera</taxon>
        <taxon>Rotifera</taxon>
        <taxon>Eurotatoria</taxon>
        <taxon>Bdelloidea</taxon>
        <taxon>Philodinida</taxon>
        <taxon>Philodinidae</taxon>
        <taxon>Didymodactylos</taxon>
    </lineage>
</organism>
<dbReference type="EMBL" id="CAJNOQ010000241">
    <property type="protein sequence ID" value="CAF0776806.1"/>
    <property type="molecule type" value="Genomic_DNA"/>
</dbReference>
<comment type="caution">
    <text evidence="6">The sequence shown here is derived from an EMBL/GenBank/DDBJ whole genome shotgun (WGS) entry which is preliminary data.</text>
</comment>
<evidence type="ECO:0000256" key="2">
    <source>
        <dbReference type="ARBA" id="ARBA00022884"/>
    </source>
</evidence>
<evidence type="ECO:0000313" key="6">
    <source>
        <dbReference type="EMBL" id="CAF0776806.1"/>
    </source>
</evidence>
<dbReference type="InterPro" id="IPR000504">
    <property type="entry name" value="RRM_dom"/>
</dbReference>
<dbReference type="FunFam" id="3.30.70.330:FF:000040">
    <property type="entry name" value="Heterogeneous nuclear ribonucleoprotein A2/B1"/>
    <property type="match status" value="2"/>
</dbReference>
<dbReference type="Proteomes" id="UP000663829">
    <property type="component" value="Unassembled WGS sequence"/>
</dbReference>
<protein>
    <recommendedName>
        <fullName evidence="5">RRM domain-containing protein</fullName>
    </recommendedName>
</protein>
<dbReference type="Gene3D" id="3.30.70.330">
    <property type="match status" value="4"/>
</dbReference>
<proteinExistence type="predicted"/>
<dbReference type="Proteomes" id="UP000681722">
    <property type="component" value="Unassembled WGS sequence"/>
</dbReference>
<dbReference type="EMBL" id="CAJOBC010000241">
    <property type="protein sequence ID" value="CAF3559414.1"/>
    <property type="molecule type" value="Genomic_DNA"/>
</dbReference>
<dbReference type="InterPro" id="IPR035979">
    <property type="entry name" value="RBD_domain_sf"/>
</dbReference>
<feature type="compositionally biased region" description="Basic and acidic residues" evidence="4">
    <location>
        <begin position="649"/>
        <end position="662"/>
    </location>
</feature>
<dbReference type="InterPro" id="IPR012677">
    <property type="entry name" value="Nucleotide-bd_a/b_plait_sf"/>
</dbReference>
<feature type="domain" description="RRM" evidence="5">
    <location>
        <begin position="462"/>
        <end position="538"/>
    </location>
</feature>
<dbReference type="PANTHER" id="PTHR48032:SF6">
    <property type="entry name" value="RNA-BINDING (RRM_RBD_RNP MOTIFS) FAMILY PROTEIN"/>
    <property type="match status" value="1"/>
</dbReference>
<keyword evidence="2 3" id="KW-0694">RNA-binding</keyword>
<sequence length="662" mass="75132">MKGSLCRHALGLTNLSADSIKLMMASHNSSTTSDEQFRKVFIGGLSYCTTDDTLRSYCEKFGDIADCVIMRDRGGTSRGFGFVTFRDRSMVDDLMSQRPHLIDGRQTEPKRAMPRDEASRPEGQLTVKKIFIGGIRDDMDDEQLKNHFNQYGNIVDCSIMKDKDGKLRGFAFITFDDFDSVDRIILDKPHSINGKELDVRKAIPREQTQRNNGTGMNDYYFRNSPFDGRYTMNMPPSPMPYGCLPSSYALQMSDKPMPLMASNIDQQGHPPFPSIILPPEIANSAFFRRQPTSTTNPQNNRKKSISGDDPSYLPYDYFQMNSMNCGNGVGINNRMNNNNRPRYFNGYRNGLQRPRSNRRSNSINDPNSEQHRKLFVGGLSYKTTDDSLKTYVEKFGQVNDCVVMKDKNNLSRGFGFVTYTDVSMIDDFMAQRPHTLDGRQIDPKRAMPREEAMNDDVHLTVKKIFIGGLRDGIAEDTLKQYFDKYGKICDCFIMKDKTGNTRGFGFLEFDDYDSVDRVILDRPHTIDQKRIDVKKAVPREQRQLQQQQAQALQLQAAAAYHYHYGAFGGGRGGNSGDMLLGPGMRMNGIGPDNLMYDDMYGPFAGPTGSGMYTSNMRNIPNSGGRFDARLSRNNRNNTNVNVNNNNNNSRERRQDRQSRDSQ</sequence>
<keyword evidence="8" id="KW-1185">Reference proteome</keyword>
<dbReference type="SUPFAM" id="SSF54928">
    <property type="entry name" value="RNA-binding domain, RBD"/>
    <property type="match status" value="4"/>
</dbReference>
<evidence type="ECO:0000259" key="5">
    <source>
        <dbReference type="PROSITE" id="PS50102"/>
    </source>
</evidence>
<feature type="compositionally biased region" description="Polar residues" evidence="4">
    <location>
        <begin position="290"/>
        <end position="299"/>
    </location>
</feature>
<dbReference type="Pfam" id="PF00076">
    <property type="entry name" value="RRM_1"/>
    <property type="match status" value="4"/>
</dbReference>
<evidence type="ECO:0000256" key="3">
    <source>
        <dbReference type="PROSITE-ProRule" id="PRU00176"/>
    </source>
</evidence>
<feature type="compositionally biased region" description="Low complexity" evidence="4">
    <location>
        <begin position="631"/>
        <end position="648"/>
    </location>
</feature>
<dbReference type="GO" id="GO:0006417">
    <property type="term" value="P:regulation of translation"/>
    <property type="evidence" value="ECO:0007669"/>
    <property type="project" value="TreeGrafter"/>
</dbReference>
<feature type="region of interest" description="Disordered" evidence="4">
    <location>
        <begin position="614"/>
        <end position="662"/>
    </location>
</feature>
<evidence type="ECO:0000256" key="4">
    <source>
        <dbReference type="SAM" id="MobiDB-lite"/>
    </source>
</evidence>
<feature type="region of interest" description="Disordered" evidence="4">
    <location>
        <begin position="289"/>
        <end position="310"/>
    </location>
</feature>
<feature type="domain" description="RRM" evidence="5">
    <location>
        <begin position="372"/>
        <end position="454"/>
    </location>
</feature>
<dbReference type="OrthoDB" id="1875751at2759"/>
<name>A0A813R6X5_9BILA</name>
<accession>A0A813R6X5</accession>
<feature type="compositionally biased region" description="Low complexity" evidence="4">
    <location>
        <begin position="348"/>
        <end position="367"/>
    </location>
</feature>
<dbReference type="PANTHER" id="PTHR48032">
    <property type="entry name" value="RNA-BINDING PROTEIN MUSASHI HOMOLOG RBP6"/>
    <property type="match status" value="1"/>
</dbReference>
<evidence type="ECO:0000313" key="8">
    <source>
        <dbReference type="Proteomes" id="UP000663829"/>
    </source>
</evidence>
<evidence type="ECO:0000313" key="7">
    <source>
        <dbReference type="EMBL" id="CAF3559414.1"/>
    </source>
</evidence>
<feature type="domain" description="RRM" evidence="5">
    <location>
        <begin position="38"/>
        <end position="120"/>
    </location>
</feature>
<reference evidence="6" key="1">
    <citation type="submission" date="2021-02" db="EMBL/GenBank/DDBJ databases">
        <authorList>
            <person name="Nowell W R."/>
        </authorList>
    </citation>
    <scope>NUCLEOTIDE SEQUENCE</scope>
</reference>
<keyword evidence="1" id="KW-0677">Repeat</keyword>
<feature type="region of interest" description="Disordered" evidence="4">
    <location>
        <begin position="348"/>
        <end position="371"/>
    </location>
</feature>
<dbReference type="SMART" id="SM00360">
    <property type="entry name" value="RRM"/>
    <property type="match status" value="4"/>
</dbReference>